<gene>
    <name evidence="1" type="ORF">A3D67_04150</name>
</gene>
<dbReference type="CDD" id="cd02513">
    <property type="entry name" value="CMP-NeuAc_Synthase"/>
    <property type="match status" value="1"/>
</dbReference>
<evidence type="ECO:0000313" key="2">
    <source>
        <dbReference type="Proteomes" id="UP000178099"/>
    </source>
</evidence>
<dbReference type="AlphaFoldDB" id="A0A1G2DI70"/>
<protein>
    <recommendedName>
        <fullName evidence="3">Acylneuraminate cytidylyltransferase</fullName>
    </recommendedName>
</protein>
<dbReference type="EMBL" id="MHLN01000003">
    <property type="protein sequence ID" value="OGZ12570.1"/>
    <property type="molecule type" value="Genomic_DNA"/>
</dbReference>
<accession>A0A1G2DI70</accession>
<reference evidence="1 2" key="1">
    <citation type="journal article" date="2016" name="Nat. Commun.">
        <title>Thousands of microbial genomes shed light on interconnected biogeochemical processes in an aquifer system.</title>
        <authorList>
            <person name="Anantharaman K."/>
            <person name="Brown C.T."/>
            <person name="Hug L.A."/>
            <person name="Sharon I."/>
            <person name="Castelle C.J."/>
            <person name="Probst A.J."/>
            <person name="Thomas B.C."/>
            <person name="Singh A."/>
            <person name="Wilkins M.J."/>
            <person name="Karaoz U."/>
            <person name="Brodie E.L."/>
            <person name="Williams K.H."/>
            <person name="Hubbard S.S."/>
            <person name="Banfield J.F."/>
        </authorList>
    </citation>
    <scope>NUCLEOTIDE SEQUENCE [LARGE SCALE GENOMIC DNA]</scope>
</reference>
<dbReference type="PANTHER" id="PTHR21485:SF6">
    <property type="entry name" value="N-ACYLNEURAMINATE CYTIDYLYLTRANSFERASE-RELATED"/>
    <property type="match status" value="1"/>
</dbReference>
<name>A0A1G2DI70_9BACT</name>
<dbReference type="Pfam" id="PF02348">
    <property type="entry name" value="CTP_transf_3"/>
    <property type="match status" value="1"/>
</dbReference>
<evidence type="ECO:0000313" key="1">
    <source>
        <dbReference type="EMBL" id="OGZ12570.1"/>
    </source>
</evidence>
<dbReference type="Gene3D" id="3.90.550.10">
    <property type="entry name" value="Spore Coat Polysaccharide Biosynthesis Protein SpsA, Chain A"/>
    <property type="match status" value="1"/>
</dbReference>
<comment type="caution">
    <text evidence="1">The sequence shown here is derived from an EMBL/GenBank/DDBJ whole genome shotgun (WGS) entry which is preliminary data.</text>
</comment>
<dbReference type="GO" id="GO:0008781">
    <property type="term" value="F:N-acylneuraminate cytidylyltransferase activity"/>
    <property type="evidence" value="ECO:0007669"/>
    <property type="project" value="TreeGrafter"/>
</dbReference>
<organism evidence="1 2">
    <name type="scientific">Candidatus Lloydbacteria bacterium RIFCSPHIGHO2_02_FULL_51_22</name>
    <dbReference type="NCBI Taxonomy" id="1798663"/>
    <lineage>
        <taxon>Bacteria</taxon>
        <taxon>Candidatus Lloydiibacteriota</taxon>
    </lineage>
</organism>
<dbReference type="InterPro" id="IPR029044">
    <property type="entry name" value="Nucleotide-diphossugar_trans"/>
</dbReference>
<evidence type="ECO:0008006" key="3">
    <source>
        <dbReference type="Google" id="ProtNLM"/>
    </source>
</evidence>
<dbReference type="InterPro" id="IPR050793">
    <property type="entry name" value="CMP-NeuNAc_synthase"/>
</dbReference>
<dbReference type="Proteomes" id="UP000178099">
    <property type="component" value="Unassembled WGS sequence"/>
</dbReference>
<sequence length="236" mass="27044">MYKNKKILAVITARGGSKSIPKKNIKTLRGLPLIVWTIEAAKKSRLLTRTIVSTDDAEITRVARKYGADVPFMRPAEYAEDTSTSMGVVQHALRWLKENASEAYDYLMILQPTSPFRTAEDIDECIRLAVDKKADSVMSMKELDDFAPKKIKKIKNGKILPYFEDEGKQSSRRQDLEKMYKRNCAIYLTHTRHIARGDLFGKKSHAYLMPEERSLDINGPADFERAKFLARKLTKR</sequence>
<proteinExistence type="predicted"/>
<dbReference type="SUPFAM" id="SSF53448">
    <property type="entry name" value="Nucleotide-diphospho-sugar transferases"/>
    <property type="match status" value="1"/>
</dbReference>
<dbReference type="InterPro" id="IPR003329">
    <property type="entry name" value="Cytidylyl_trans"/>
</dbReference>
<dbReference type="PANTHER" id="PTHR21485">
    <property type="entry name" value="HAD SUPERFAMILY MEMBERS CMAS AND KDSC"/>
    <property type="match status" value="1"/>
</dbReference>